<reference evidence="1 2" key="1">
    <citation type="journal article" date="2020" name="Mol. Plant">
        <title>The Chromosome-Based Rubber Tree Genome Provides New Insights into Spurge Genome Evolution and Rubber Biosynthesis.</title>
        <authorList>
            <person name="Liu J."/>
            <person name="Shi C."/>
            <person name="Shi C.C."/>
            <person name="Li W."/>
            <person name="Zhang Q.J."/>
            <person name="Zhang Y."/>
            <person name="Li K."/>
            <person name="Lu H.F."/>
            <person name="Shi C."/>
            <person name="Zhu S.T."/>
            <person name="Xiao Z.Y."/>
            <person name="Nan H."/>
            <person name="Yue Y."/>
            <person name="Zhu X.G."/>
            <person name="Wu Y."/>
            <person name="Hong X.N."/>
            <person name="Fan G.Y."/>
            <person name="Tong Y."/>
            <person name="Zhang D."/>
            <person name="Mao C.L."/>
            <person name="Liu Y.L."/>
            <person name="Hao S.J."/>
            <person name="Liu W.Q."/>
            <person name="Lv M.Q."/>
            <person name="Zhang H.B."/>
            <person name="Liu Y."/>
            <person name="Hu-Tang G.R."/>
            <person name="Wang J.P."/>
            <person name="Wang J.H."/>
            <person name="Sun Y.H."/>
            <person name="Ni S.B."/>
            <person name="Chen W.B."/>
            <person name="Zhang X.C."/>
            <person name="Jiao Y.N."/>
            <person name="Eichler E.E."/>
            <person name="Li G.H."/>
            <person name="Liu X."/>
            <person name="Gao L.Z."/>
        </authorList>
    </citation>
    <scope>NUCLEOTIDE SEQUENCE [LARGE SCALE GENOMIC DNA]</scope>
    <source>
        <strain evidence="2">cv. GT1</strain>
        <tissue evidence="1">Leaf</tissue>
    </source>
</reference>
<dbReference type="AlphaFoldDB" id="A0A6A6LTR4"/>
<keyword evidence="2" id="KW-1185">Reference proteome</keyword>
<accession>A0A6A6LTR4</accession>
<name>A0A6A6LTR4_HEVBR</name>
<evidence type="ECO:0000313" key="1">
    <source>
        <dbReference type="EMBL" id="KAF2302999.1"/>
    </source>
</evidence>
<proteinExistence type="predicted"/>
<sequence length="147" mass="16751">MCGTRDHYARDCWHKRVEVNVVTTSQSKIETEDEWDFQVSCATIELGDNDKFTKLEEPTEFSSAESQEEIALTVTESVKGSMWWLLTAMKGAIAVEDKDMKNMLVCCSMPKEICPAILLQFGWLVRVEMSSSVALYGAITYVYENWD</sequence>
<protein>
    <submittedName>
        <fullName evidence="1">Uncharacterized protein</fullName>
    </submittedName>
</protein>
<dbReference type="Proteomes" id="UP000467840">
    <property type="component" value="Chromosome 16"/>
</dbReference>
<organism evidence="1 2">
    <name type="scientific">Hevea brasiliensis</name>
    <name type="common">Para rubber tree</name>
    <name type="synonym">Siphonia brasiliensis</name>
    <dbReference type="NCBI Taxonomy" id="3981"/>
    <lineage>
        <taxon>Eukaryota</taxon>
        <taxon>Viridiplantae</taxon>
        <taxon>Streptophyta</taxon>
        <taxon>Embryophyta</taxon>
        <taxon>Tracheophyta</taxon>
        <taxon>Spermatophyta</taxon>
        <taxon>Magnoliopsida</taxon>
        <taxon>eudicotyledons</taxon>
        <taxon>Gunneridae</taxon>
        <taxon>Pentapetalae</taxon>
        <taxon>rosids</taxon>
        <taxon>fabids</taxon>
        <taxon>Malpighiales</taxon>
        <taxon>Euphorbiaceae</taxon>
        <taxon>Crotonoideae</taxon>
        <taxon>Micrandreae</taxon>
        <taxon>Hevea</taxon>
    </lineage>
</organism>
<evidence type="ECO:0000313" key="2">
    <source>
        <dbReference type="Proteomes" id="UP000467840"/>
    </source>
</evidence>
<dbReference type="EMBL" id="JAAGAX010000009">
    <property type="protein sequence ID" value="KAF2302999.1"/>
    <property type="molecule type" value="Genomic_DNA"/>
</dbReference>
<comment type="caution">
    <text evidence="1">The sequence shown here is derived from an EMBL/GenBank/DDBJ whole genome shotgun (WGS) entry which is preliminary data.</text>
</comment>
<gene>
    <name evidence="1" type="ORF">GH714_012485</name>
</gene>